<dbReference type="EMBL" id="QZBT01000001">
    <property type="protein sequence ID" value="THZ89548.1"/>
    <property type="molecule type" value="Genomic_DNA"/>
</dbReference>
<gene>
    <name evidence="2" type="ORF">D6C84_00088</name>
</gene>
<proteinExistence type="predicted"/>
<organism evidence="2 3">
    <name type="scientific">Aureobasidium pullulans</name>
    <name type="common">Black yeast</name>
    <name type="synonym">Pullularia pullulans</name>
    <dbReference type="NCBI Taxonomy" id="5580"/>
    <lineage>
        <taxon>Eukaryota</taxon>
        <taxon>Fungi</taxon>
        <taxon>Dikarya</taxon>
        <taxon>Ascomycota</taxon>
        <taxon>Pezizomycotina</taxon>
        <taxon>Dothideomycetes</taxon>
        <taxon>Dothideomycetidae</taxon>
        <taxon>Dothideales</taxon>
        <taxon>Saccotheciaceae</taxon>
        <taxon>Aureobasidium</taxon>
    </lineage>
</organism>
<evidence type="ECO:0000313" key="2">
    <source>
        <dbReference type="EMBL" id="THZ89548.1"/>
    </source>
</evidence>
<protein>
    <submittedName>
        <fullName evidence="2">Uncharacterized protein</fullName>
    </submittedName>
</protein>
<keyword evidence="1" id="KW-0732">Signal</keyword>
<comment type="caution">
    <text evidence="2">The sequence shown here is derived from an EMBL/GenBank/DDBJ whole genome shotgun (WGS) entry which is preliminary data.</text>
</comment>
<name>A0A4S9Y8W5_AURPU</name>
<evidence type="ECO:0000313" key="3">
    <source>
        <dbReference type="Proteomes" id="UP000310039"/>
    </source>
</evidence>
<dbReference type="Proteomes" id="UP000310039">
    <property type="component" value="Unassembled WGS sequence"/>
</dbReference>
<accession>A0A4S9Y8W5</accession>
<feature type="chain" id="PRO_5020521359" evidence="1">
    <location>
        <begin position="23"/>
        <end position="310"/>
    </location>
</feature>
<dbReference type="AlphaFoldDB" id="A0A4S9Y8W5"/>
<evidence type="ECO:0000256" key="1">
    <source>
        <dbReference type="SAM" id="SignalP"/>
    </source>
</evidence>
<sequence>MHRTSFTILLLGILNLASLAHSCRPSMWVVGLKENQTVGNHLTFIGRPILSIENRPEIPGYTVSVSENDTELIRAVRSDPSVGFVTKVSQNYFHKHEKFIEGARNGGYDHHFTKVAESMRRYHDDDDEDFIAEFIAEEVDDMIDHIANWRVQTQRSMNLVKEGKYYIEYRQRREPLRWIVQLEKGYNIDEHINTITQFDPSSVMVDSDPSSFVSMDPFRYNRHGLKFRSEEQERISLPLMHADPRRETVWPGHCHQPGITYFTYVDGKEAPGWKDPCIWSLGYRRWETVSTPDVRETTTNLTHRTYRHRS</sequence>
<reference evidence="2 3" key="1">
    <citation type="submission" date="2018-10" db="EMBL/GenBank/DDBJ databases">
        <title>Fifty Aureobasidium pullulans genomes reveal a recombining polyextremotolerant generalist.</title>
        <authorList>
            <person name="Gostincar C."/>
            <person name="Turk M."/>
            <person name="Zajc J."/>
            <person name="Gunde-Cimerman N."/>
        </authorList>
    </citation>
    <scope>NUCLEOTIDE SEQUENCE [LARGE SCALE GENOMIC DNA]</scope>
    <source>
        <strain evidence="2 3">EXF-3403</strain>
    </source>
</reference>
<feature type="signal peptide" evidence="1">
    <location>
        <begin position="1"/>
        <end position="22"/>
    </location>
</feature>